<evidence type="ECO:0000256" key="1">
    <source>
        <dbReference type="SAM" id="MobiDB-lite"/>
    </source>
</evidence>
<name>A0A2A4X5H1_9GAMM</name>
<feature type="compositionally biased region" description="Basic and acidic residues" evidence="1">
    <location>
        <begin position="11"/>
        <end position="27"/>
    </location>
</feature>
<proteinExistence type="predicted"/>
<protein>
    <submittedName>
        <fullName evidence="2">Uncharacterized protein</fullName>
    </submittedName>
</protein>
<dbReference type="EMBL" id="NVUL01000042">
    <property type="protein sequence ID" value="PCI77820.1"/>
    <property type="molecule type" value="Genomic_DNA"/>
</dbReference>
<organism evidence="2 3">
    <name type="scientific">SAR86 cluster bacterium</name>
    <dbReference type="NCBI Taxonomy" id="2030880"/>
    <lineage>
        <taxon>Bacteria</taxon>
        <taxon>Pseudomonadati</taxon>
        <taxon>Pseudomonadota</taxon>
        <taxon>Gammaproteobacteria</taxon>
        <taxon>SAR86 cluster</taxon>
    </lineage>
</organism>
<gene>
    <name evidence="2" type="ORF">COB20_07115</name>
</gene>
<evidence type="ECO:0000313" key="2">
    <source>
        <dbReference type="EMBL" id="PCI77820.1"/>
    </source>
</evidence>
<feature type="region of interest" description="Disordered" evidence="1">
    <location>
        <begin position="1"/>
        <end position="27"/>
    </location>
</feature>
<dbReference type="AlphaFoldDB" id="A0A2A4X5H1"/>
<reference evidence="3" key="1">
    <citation type="submission" date="2017-08" db="EMBL/GenBank/DDBJ databases">
        <title>A dynamic microbial community with high functional redundancy inhabits the cold, oxic subseafloor aquifer.</title>
        <authorList>
            <person name="Tully B.J."/>
            <person name="Wheat C.G."/>
            <person name="Glazer B.T."/>
            <person name="Huber J.A."/>
        </authorList>
    </citation>
    <scope>NUCLEOTIDE SEQUENCE [LARGE SCALE GENOMIC DNA]</scope>
</reference>
<comment type="caution">
    <text evidence="2">The sequence shown here is derived from an EMBL/GenBank/DDBJ whole genome shotgun (WGS) entry which is preliminary data.</text>
</comment>
<dbReference type="Proteomes" id="UP000218767">
    <property type="component" value="Unassembled WGS sequence"/>
</dbReference>
<evidence type="ECO:0000313" key="3">
    <source>
        <dbReference type="Proteomes" id="UP000218767"/>
    </source>
</evidence>
<accession>A0A2A4X5H1</accession>
<sequence>MTFSESAPRQEAPRDTGRGRKVESTETKDFAIDKQLEYTEARAETRIATKNSLGDLKQKIEWSGIPDSAQQYMKEQCAPAQIPYAITYLRNIKAQEFGGIGNIPEEFWPMVLDSCIKYAKENSEIAAIDKELKSDAETIATNEQGLEEQRTTVKGLRNDITEAAKGKNGHEQIQFAQQLLEQKLTEVNLPEEQKEELRAWLGGIAATLGNLTTLIDDPDEANAFAALVATSSFNLTADNNYDIFSNLMVSVDNSDEISTETADRLRVQGLGIPTSFRDTTDLFQTLDQVRDSNGQFRKNGKIVDFNEDNGIDLGRYSIHPDQTDKSGFVAKTQVGGRTLRVRFNRNTNPNLVDEMISSAMISQVLANRDFQAANRYILGGDGLAAQGVTDIRLDEFQVKRAEQLYGAFMGFGTELRTGFPDQSELREFERRLQATHIDGDAKTGDNTGRGDLSWQQIGMVTKNGDIDMNMVETVGAYVNGEDRTSLPLYENLVARFGNASNEVAK</sequence>